<keyword evidence="1" id="KW-0677">Repeat</keyword>
<dbReference type="CDD" id="cd05008">
    <property type="entry name" value="SIS_GlmS_GlmD_1"/>
    <property type="match status" value="1"/>
</dbReference>
<dbReference type="PANTHER" id="PTHR10937">
    <property type="entry name" value="GLUCOSAMINE--FRUCTOSE-6-PHOSPHATE AMINOTRANSFERASE, ISOMERIZING"/>
    <property type="match status" value="1"/>
</dbReference>
<dbReference type="InterPro" id="IPR001347">
    <property type="entry name" value="SIS_dom"/>
</dbReference>
<organism evidence="3 4">
    <name type="scientific">Candidatus Avipropionibacterium avicola</name>
    <dbReference type="NCBI Taxonomy" id="2840701"/>
    <lineage>
        <taxon>Bacteria</taxon>
        <taxon>Bacillati</taxon>
        <taxon>Actinomycetota</taxon>
        <taxon>Actinomycetes</taxon>
        <taxon>Propionibacteriales</taxon>
        <taxon>Propionibacteriaceae</taxon>
        <taxon>Propionibacteriaceae incertae sedis</taxon>
        <taxon>Candidatus Avipropionibacterium</taxon>
    </lineage>
</organism>
<dbReference type="Pfam" id="PF01380">
    <property type="entry name" value="SIS"/>
    <property type="match status" value="1"/>
</dbReference>
<evidence type="ECO:0000313" key="4">
    <source>
        <dbReference type="Proteomes" id="UP000886842"/>
    </source>
</evidence>
<feature type="domain" description="SIS" evidence="2">
    <location>
        <begin position="26"/>
        <end position="164"/>
    </location>
</feature>
<dbReference type="PROSITE" id="PS51464">
    <property type="entry name" value="SIS"/>
    <property type="match status" value="1"/>
</dbReference>
<protein>
    <submittedName>
        <fullName evidence="3">SIS domain-containing protein</fullName>
    </submittedName>
</protein>
<sequence length="296" mass="32069">MTFFVEDEIASQPDCWQRAIELAPEVADRLPQAGERVAFVGCGTSWFMAQVAAAWWEGNGKGEADAWTADEFAYTRRYDRVVAITRSGTTSEVLEVLEKLAGSVKTTVLLGAQDTPATKVADQVVDLSFADEQSVVQTRFATTVLALLRAHIGVDTSSLVEAGRQALTVELPDAWVTSEQVTFVGRHWSVGLANEAALKFRESSSSWAESYPALDYRHGPISIASTNRLVWCFGEAPAGLADQVSATGATFIDHDLDPVADLVVAQRLAIARAVRLGLNPDQPRNLSRSVVLDDES</sequence>
<dbReference type="Gene3D" id="3.40.50.10490">
    <property type="entry name" value="Glucose-6-phosphate isomerase like protein, domain 1"/>
    <property type="match status" value="3"/>
</dbReference>
<dbReference type="InterPro" id="IPR035466">
    <property type="entry name" value="GlmS/AgaS_SIS"/>
</dbReference>
<dbReference type="Proteomes" id="UP000886842">
    <property type="component" value="Unassembled WGS sequence"/>
</dbReference>
<dbReference type="CDD" id="cd05009">
    <property type="entry name" value="SIS_GlmS_GlmD_2"/>
    <property type="match status" value="1"/>
</dbReference>
<reference evidence="3" key="1">
    <citation type="submission" date="2020-10" db="EMBL/GenBank/DDBJ databases">
        <authorList>
            <person name="Gilroy R."/>
        </authorList>
    </citation>
    <scope>NUCLEOTIDE SEQUENCE</scope>
    <source>
        <strain evidence="3">ChiGjej1B1-24693</strain>
    </source>
</reference>
<dbReference type="GO" id="GO:1901135">
    <property type="term" value="P:carbohydrate derivative metabolic process"/>
    <property type="evidence" value="ECO:0007669"/>
    <property type="project" value="InterPro"/>
</dbReference>
<dbReference type="InterPro" id="IPR035490">
    <property type="entry name" value="GlmS/FrlB_SIS"/>
</dbReference>
<dbReference type="GO" id="GO:0097367">
    <property type="term" value="F:carbohydrate derivative binding"/>
    <property type="evidence" value="ECO:0007669"/>
    <property type="project" value="InterPro"/>
</dbReference>
<dbReference type="SUPFAM" id="SSF53697">
    <property type="entry name" value="SIS domain"/>
    <property type="match status" value="1"/>
</dbReference>
<evidence type="ECO:0000313" key="3">
    <source>
        <dbReference type="EMBL" id="HIT74499.1"/>
    </source>
</evidence>
<evidence type="ECO:0000259" key="2">
    <source>
        <dbReference type="PROSITE" id="PS51464"/>
    </source>
</evidence>
<dbReference type="EMBL" id="DVLP01000080">
    <property type="protein sequence ID" value="HIT74499.1"/>
    <property type="molecule type" value="Genomic_DNA"/>
</dbReference>
<comment type="caution">
    <text evidence="3">The sequence shown here is derived from an EMBL/GenBank/DDBJ whole genome shotgun (WGS) entry which is preliminary data.</text>
</comment>
<proteinExistence type="predicted"/>
<evidence type="ECO:0000256" key="1">
    <source>
        <dbReference type="ARBA" id="ARBA00022737"/>
    </source>
</evidence>
<reference evidence="3" key="2">
    <citation type="journal article" date="2021" name="PeerJ">
        <title>Extensive microbial diversity within the chicken gut microbiome revealed by metagenomics and culture.</title>
        <authorList>
            <person name="Gilroy R."/>
            <person name="Ravi A."/>
            <person name="Getino M."/>
            <person name="Pursley I."/>
            <person name="Horton D.L."/>
            <person name="Alikhan N.F."/>
            <person name="Baker D."/>
            <person name="Gharbi K."/>
            <person name="Hall N."/>
            <person name="Watson M."/>
            <person name="Adriaenssens E.M."/>
            <person name="Foster-Nyarko E."/>
            <person name="Jarju S."/>
            <person name="Secka A."/>
            <person name="Antonio M."/>
            <person name="Oren A."/>
            <person name="Chaudhuri R.R."/>
            <person name="La Ragione R."/>
            <person name="Hildebrand F."/>
            <person name="Pallen M.J."/>
        </authorList>
    </citation>
    <scope>NUCLEOTIDE SEQUENCE</scope>
    <source>
        <strain evidence="3">ChiGjej1B1-24693</strain>
    </source>
</reference>
<dbReference type="InterPro" id="IPR046348">
    <property type="entry name" value="SIS_dom_sf"/>
</dbReference>
<dbReference type="AlphaFoldDB" id="A0A9D1GVT3"/>
<name>A0A9D1GVT3_9ACTN</name>
<accession>A0A9D1GVT3</accession>
<gene>
    <name evidence="3" type="ORF">IAA98_02845</name>
</gene>